<dbReference type="InterPro" id="IPR010971">
    <property type="entry name" value="UbiH/COQ6"/>
</dbReference>
<dbReference type="InterPro" id="IPR002938">
    <property type="entry name" value="FAD-bd"/>
</dbReference>
<sequence length="413" mass="46168">MTQHQAKIHQVIIIGGGLVGGLTALLLAKAGIQATVLDASPRLQESHVLAQANPRVLAINLASMKLMQHAGIWQHLKRHEPYSGMQVWNRDGMGEILFGQGTVHMPMQHDWLGSMVEPSILNLAIQTELQQEVKDYRNEVKVIRIEKLPHTWQVTLSTGEQLETELLIGADGANSFVRNQAGIELDILNYQETAISCAIRTEKPHLHIARQIFLSTGPLAFLPMHSLNPAQNGYWQSIVWTLPSDYAEEYSQLSDAEFQQKVTQASHYMLGEVQQVVSRAFFPLIARQAQQYVSEGLALVGDAAHVIHPLAGQGVNLGCLDAGVLVDCLLKDMQRGVWANLQTLRKYEHQRRLHNSMMMHSMSGLGWINKAQLKSLQWLRSEGMHFVSGQPKVIEFFSEQASGLSALRQTRYL</sequence>
<comment type="similarity">
    <text evidence="3">Belongs to the UbiH/COQ6 family.</text>
</comment>
<evidence type="ECO:0000256" key="1">
    <source>
        <dbReference type="ARBA" id="ARBA00001974"/>
    </source>
</evidence>
<comment type="cofactor">
    <cofactor evidence="1">
        <name>FAD</name>
        <dbReference type="ChEBI" id="CHEBI:57692"/>
    </cofactor>
</comment>
<dbReference type="PANTHER" id="PTHR43876">
    <property type="entry name" value="UBIQUINONE BIOSYNTHESIS MONOOXYGENASE COQ6, MITOCHONDRIAL"/>
    <property type="match status" value="1"/>
</dbReference>
<evidence type="ECO:0000256" key="7">
    <source>
        <dbReference type="ARBA" id="ARBA00023033"/>
    </source>
</evidence>
<evidence type="ECO:0000256" key="2">
    <source>
        <dbReference type="ARBA" id="ARBA00004749"/>
    </source>
</evidence>
<protein>
    <submittedName>
        <fullName evidence="10">FAD-dependent monooxygenase</fullName>
    </submittedName>
</protein>
<dbReference type="OrthoDB" id="9769565at2"/>
<keyword evidence="8" id="KW-1133">Transmembrane helix</keyword>
<dbReference type="GO" id="GO:0071949">
    <property type="term" value="F:FAD binding"/>
    <property type="evidence" value="ECO:0007669"/>
    <property type="project" value="InterPro"/>
</dbReference>
<feature type="domain" description="FAD-binding" evidence="9">
    <location>
        <begin position="10"/>
        <end position="357"/>
    </location>
</feature>
<dbReference type="UniPathway" id="UPA00232"/>
<keyword evidence="7 10" id="KW-0503">Monooxygenase</keyword>
<keyword evidence="11" id="KW-1185">Reference proteome</keyword>
<dbReference type="PANTHER" id="PTHR43876:SF7">
    <property type="entry name" value="UBIQUINONE BIOSYNTHESIS MONOOXYGENASE COQ6, MITOCHONDRIAL"/>
    <property type="match status" value="1"/>
</dbReference>
<evidence type="ECO:0000259" key="9">
    <source>
        <dbReference type="Pfam" id="PF01494"/>
    </source>
</evidence>
<dbReference type="EMBL" id="NEXX01000003">
    <property type="protein sequence ID" value="OUY06905.1"/>
    <property type="molecule type" value="Genomic_DNA"/>
</dbReference>
<reference evidence="10 11" key="1">
    <citation type="submission" date="2017-05" db="EMBL/GenBank/DDBJ databases">
        <title>Acinetobacter populi ANC 5415 (= PBJ7), whole genome shotgun sequencing project.</title>
        <authorList>
            <person name="Nemec A."/>
            <person name="Radolfova-Krizova L."/>
        </authorList>
    </citation>
    <scope>NUCLEOTIDE SEQUENCE [LARGE SCALE GENOMIC DNA]</scope>
    <source>
        <strain evidence="10 11">PBJ7</strain>
    </source>
</reference>
<dbReference type="PROSITE" id="PS01304">
    <property type="entry name" value="UBIH"/>
    <property type="match status" value="1"/>
</dbReference>
<keyword evidence="5" id="KW-0274">FAD</keyword>
<accession>A0A1Z9YXH6</accession>
<evidence type="ECO:0000256" key="5">
    <source>
        <dbReference type="ARBA" id="ARBA00022827"/>
    </source>
</evidence>
<dbReference type="GO" id="GO:0004497">
    <property type="term" value="F:monooxygenase activity"/>
    <property type="evidence" value="ECO:0007669"/>
    <property type="project" value="UniProtKB-KW"/>
</dbReference>
<evidence type="ECO:0000256" key="6">
    <source>
        <dbReference type="ARBA" id="ARBA00023002"/>
    </source>
</evidence>
<keyword evidence="4" id="KW-0285">Flavoprotein</keyword>
<keyword evidence="6" id="KW-0560">Oxidoreductase</keyword>
<name>A0A1Z9YXH6_9GAMM</name>
<dbReference type="GO" id="GO:0006744">
    <property type="term" value="P:ubiquinone biosynthetic process"/>
    <property type="evidence" value="ECO:0007669"/>
    <property type="project" value="UniProtKB-UniPathway"/>
</dbReference>
<dbReference type="Pfam" id="PF01494">
    <property type="entry name" value="FAD_binding_3"/>
    <property type="match status" value="1"/>
</dbReference>
<organism evidence="10 11">
    <name type="scientific">Acinetobacter populi</name>
    <dbReference type="NCBI Taxonomy" id="1582270"/>
    <lineage>
        <taxon>Bacteria</taxon>
        <taxon>Pseudomonadati</taxon>
        <taxon>Pseudomonadota</taxon>
        <taxon>Gammaproteobacteria</taxon>
        <taxon>Moraxellales</taxon>
        <taxon>Moraxellaceae</taxon>
        <taxon>Acinetobacter</taxon>
    </lineage>
</organism>
<dbReference type="InterPro" id="IPR036188">
    <property type="entry name" value="FAD/NAD-bd_sf"/>
</dbReference>
<dbReference type="GO" id="GO:0016705">
    <property type="term" value="F:oxidoreductase activity, acting on paired donors, with incorporation or reduction of molecular oxygen"/>
    <property type="evidence" value="ECO:0007669"/>
    <property type="project" value="InterPro"/>
</dbReference>
<dbReference type="InterPro" id="IPR018168">
    <property type="entry name" value="Ubi_Hdrlase_CS"/>
</dbReference>
<keyword evidence="8" id="KW-0472">Membrane</keyword>
<comment type="pathway">
    <text evidence="2">Cofactor biosynthesis; ubiquinone biosynthesis.</text>
</comment>
<dbReference type="Gene3D" id="3.50.50.60">
    <property type="entry name" value="FAD/NAD(P)-binding domain"/>
    <property type="match status" value="2"/>
</dbReference>
<evidence type="ECO:0000256" key="4">
    <source>
        <dbReference type="ARBA" id="ARBA00022630"/>
    </source>
</evidence>
<dbReference type="SUPFAM" id="SSF51905">
    <property type="entry name" value="FAD/NAD(P)-binding domain"/>
    <property type="match status" value="1"/>
</dbReference>
<evidence type="ECO:0000313" key="10">
    <source>
        <dbReference type="EMBL" id="OUY06905.1"/>
    </source>
</evidence>
<gene>
    <name evidence="10" type="ORF">CAP51_09410</name>
</gene>
<dbReference type="Proteomes" id="UP000196536">
    <property type="component" value="Unassembled WGS sequence"/>
</dbReference>
<dbReference type="NCBIfam" id="TIGR01988">
    <property type="entry name" value="Ubi-OHases"/>
    <property type="match status" value="1"/>
</dbReference>
<dbReference type="RefSeq" id="WP_087620509.1">
    <property type="nucleotide sequence ID" value="NZ_NEXX01000003.1"/>
</dbReference>
<proteinExistence type="inferred from homology"/>
<dbReference type="AlphaFoldDB" id="A0A1Z9YXH6"/>
<dbReference type="PRINTS" id="PR00420">
    <property type="entry name" value="RNGMNOXGNASE"/>
</dbReference>
<keyword evidence="8" id="KW-0812">Transmembrane</keyword>
<evidence type="ECO:0000256" key="8">
    <source>
        <dbReference type="SAM" id="Phobius"/>
    </source>
</evidence>
<dbReference type="InterPro" id="IPR051205">
    <property type="entry name" value="UbiH/COQ6_monooxygenase"/>
</dbReference>
<evidence type="ECO:0000256" key="3">
    <source>
        <dbReference type="ARBA" id="ARBA00005349"/>
    </source>
</evidence>
<comment type="caution">
    <text evidence="10">The sequence shown here is derived from an EMBL/GenBank/DDBJ whole genome shotgun (WGS) entry which is preliminary data.</text>
</comment>
<feature type="transmembrane region" description="Helical" evidence="8">
    <location>
        <begin position="12"/>
        <end position="32"/>
    </location>
</feature>
<evidence type="ECO:0000313" key="11">
    <source>
        <dbReference type="Proteomes" id="UP000196536"/>
    </source>
</evidence>